<evidence type="ECO:0000313" key="7">
    <source>
        <dbReference type="Proteomes" id="UP001372338"/>
    </source>
</evidence>
<dbReference type="Pfam" id="PF00612">
    <property type="entry name" value="IQ"/>
    <property type="match status" value="3"/>
</dbReference>
<protein>
    <recommendedName>
        <fullName evidence="5">DUF4005 domain-containing protein</fullName>
    </recommendedName>
</protein>
<reference evidence="6 7" key="1">
    <citation type="submission" date="2024-01" db="EMBL/GenBank/DDBJ databases">
        <title>The genomes of 5 underutilized Papilionoideae crops provide insights into root nodulation and disease resistanc.</title>
        <authorList>
            <person name="Yuan L."/>
        </authorList>
    </citation>
    <scope>NUCLEOTIDE SEQUENCE [LARGE SCALE GENOMIC DNA]</scope>
    <source>
        <strain evidence="6">ZHUSHIDOU_FW_LH</strain>
        <tissue evidence="6">Leaf</tissue>
    </source>
</reference>
<feature type="compositionally biased region" description="Polar residues" evidence="4">
    <location>
        <begin position="34"/>
        <end position="44"/>
    </location>
</feature>
<feature type="compositionally biased region" description="Polar residues" evidence="4">
    <location>
        <begin position="439"/>
        <end position="450"/>
    </location>
</feature>
<dbReference type="PROSITE" id="PS50096">
    <property type="entry name" value="IQ"/>
    <property type="match status" value="2"/>
</dbReference>
<dbReference type="SMART" id="SM00015">
    <property type="entry name" value="IQ"/>
    <property type="match status" value="2"/>
</dbReference>
<evidence type="ECO:0000256" key="1">
    <source>
        <dbReference type="ARBA" id="ARBA00022860"/>
    </source>
</evidence>
<keyword evidence="1" id="KW-0112">Calmodulin-binding</keyword>
<evidence type="ECO:0000256" key="4">
    <source>
        <dbReference type="SAM" id="MobiDB-lite"/>
    </source>
</evidence>
<dbReference type="Proteomes" id="UP001372338">
    <property type="component" value="Unassembled WGS sequence"/>
</dbReference>
<evidence type="ECO:0000256" key="2">
    <source>
        <dbReference type="ARBA" id="ARBA00024341"/>
    </source>
</evidence>
<keyword evidence="7" id="KW-1185">Reference proteome</keyword>
<dbReference type="Gene3D" id="1.20.5.190">
    <property type="match status" value="1"/>
</dbReference>
<evidence type="ECO:0000256" key="3">
    <source>
        <dbReference type="ARBA" id="ARBA00024378"/>
    </source>
</evidence>
<dbReference type="AlphaFoldDB" id="A0AAN9FEA3"/>
<dbReference type="PANTHER" id="PTHR32295:SF275">
    <property type="entry name" value="IQ CALMODULIN-BINDING MOTIF PROTEIN"/>
    <property type="match status" value="1"/>
</dbReference>
<evidence type="ECO:0000259" key="5">
    <source>
        <dbReference type="Pfam" id="PF13178"/>
    </source>
</evidence>
<feature type="domain" description="DUF4005" evidence="5">
    <location>
        <begin position="537"/>
        <end position="594"/>
    </location>
</feature>
<evidence type="ECO:0000313" key="6">
    <source>
        <dbReference type="EMBL" id="KAK7274754.1"/>
    </source>
</evidence>
<feature type="region of interest" description="Disordered" evidence="4">
    <location>
        <begin position="1"/>
        <end position="44"/>
    </location>
</feature>
<feature type="compositionally biased region" description="Polar residues" evidence="4">
    <location>
        <begin position="335"/>
        <end position="344"/>
    </location>
</feature>
<accession>A0AAN9FEA3</accession>
<sequence>MGKGRSPGKWFKNLLLGKKSSSKSNSSKKDNILKPSNNKDALRSSELTISGPTVDSLVISSPISGANPTKGVLSDKEAIARSSHDKNILSAGDEEIHAQAVANVGSQEDLEKLRLTEAAISVQAACRGYQARQTLQKLKGIIQLQALVRGLLVRRQAVSALYGVKGIVKFQALARGYNVRRSDIGLAVLKMRKDTKCSNSVGVVTKIQADKLPESVFARKLLASSTPAFPLSLRFDPGEPNLAKDWLYRWTRSHFWAPLPESKKKLDSVSDDKNGNSRTVEKGQVKRNSRKSPVKTDDGSVSGLNKYKQRPKKDSNRPLLSVQEHPQKEIEKSNSVKTQVQTVSDRSEVVNEKRKHSTRKISDHTVTDVSKQGPGASSEKKKDRAVSKSKESDPERSLGQQAEDKHDSEPHNDPIGVFQTNEMNGRDEGTRQISETIVNGVSKQGPSASSEKVKGSAVSKSKESDPEKSLEQLVEDKHDNVLHNDPIAALQTSAMNGRDEGIQGVSEDLNGGDNCICNNYQRRASLPANFNDQDNELQQNTPRLPSYMAPTESAKARLRGQGSPRLATDLADKNSITRRHSLSSSLNGKSGSFSPRAERLMGMSGRGVIRTDRSLSSSRDGNGIDKLMQPQWRR</sequence>
<name>A0AAN9FEA3_CROPI</name>
<feature type="region of interest" description="Disordered" evidence="4">
    <location>
        <begin position="263"/>
        <end position="425"/>
    </location>
</feature>
<feature type="compositionally biased region" description="Basic and acidic residues" evidence="4">
    <location>
        <begin position="460"/>
        <end position="471"/>
    </location>
</feature>
<comment type="subunit">
    <text evidence="3">Binds to multiple calmodulin (CaM) in the presence of Ca(2+) and CaM-like proteins.</text>
</comment>
<proteinExistence type="inferred from homology"/>
<dbReference type="InterPro" id="IPR000048">
    <property type="entry name" value="IQ_motif_EF-hand-BS"/>
</dbReference>
<feature type="region of interest" description="Disordered" evidence="4">
    <location>
        <begin position="439"/>
        <end position="471"/>
    </location>
</feature>
<dbReference type="InterPro" id="IPR025064">
    <property type="entry name" value="DUF4005"/>
</dbReference>
<feature type="compositionally biased region" description="Low complexity" evidence="4">
    <location>
        <begin position="582"/>
        <end position="594"/>
    </location>
</feature>
<dbReference type="GO" id="GO:0005516">
    <property type="term" value="F:calmodulin binding"/>
    <property type="evidence" value="ECO:0007669"/>
    <property type="project" value="UniProtKB-KW"/>
</dbReference>
<feature type="region of interest" description="Disordered" evidence="4">
    <location>
        <begin position="559"/>
        <end position="634"/>
    </location>
</feature>
<gene>
    <name evidence="6" type="ORF">RIF29_15852</name>
</gene>
<comment type="caution">
    <text evidence="6">The sequence shown here is derived from an EMBL/GenBank/DDBJ whole genome shotgun (WGS) entry which is preliminary data.</text>
</comment>
<comment type="similarity">
    <text evidence="2">Belongs to the IQD family.</text>
</comment>
<dbReference type="CDD" id="cd23767">
    <property type="entry name" value="IQCD"/>
    <property type="match status" value="1"/>
</dbReference>
<feature type="compositionally biased region" description="Low complexity" evidence="4">
    <location>
        <begin position="12"/>
        <end position="25"/>
    </location>
</feature>
<feature type="compositionally biased region" description="Basic and acidic residues" evidence="4">
    <location>
        <begin position="263"/>
        <end position="284"/>
    </location>
</feature>
<dbReference type="EMBL" id="JAYWIO010000003">
    <property type="protein sequence ID" value="KAK7274754.1"/>
    <property type="molecule type" value="Genomic_DNA"/>
</dbReference>
<organism evidence="6 7">
    <name type="scientific">Crotalaria pallida</name>
    <name type="common">Smooth rattlebox</name>
    <name type="synonym">Crotalaria striata</name>
    <dbReference type="NCBI Taxonomy" id="3830"/>
    <lineage>
        <taxon>Eukaryota</taxon>
        <taxon>Viridiplantae</taxon>
        <taxon>Streptophyta</taxon>
        <taxon>Embryophyta</taxon>
        <taxon>Tracheophyta</taxon>
        <taxon>Spermatophyta</taxon>
        <taxon>Magnoliopsida</taxon>
        <taxon>eudicotyledons</taxon>
        <taxon>Gunneridae</taxon>
        <taxon>Pentapetalae</taxon>
        <taxon>rosids</taxon>
        <taxon>fabids</taxon>
        <taxon>Fabales</taxon>
        <taxon>Fabaceae</taxon>
        <taxon>Papilionoideae</taxon>
        <taxon>50 kb inversion clade</taxon>
        <taxon>genistoids sensu lato</taxon>
        <taxon>core genistoids</taxon>
        <taxon>Crotalarieae</taxon>
        <taxon>Crotalaria</taxon>
    </lineage>
</organism>
<dbReference type="Pfam" id="PF13178">
    <property type="entry name" value="DUF4005"/>
    <property type="match status" value="1"/>
</dbReference>
<feature type="compositionally biased region" description="Basic and acidic residues" evidence="4">
    <location>
        <begin position="325"/>
        <end position="334"/>
    </location>
</feature>
<dbReference type="PANTHER" id="PTHR32295">
    <property type="entry name" value="IQ-DOMAIN 5-RELATED"/>
    <property type="match status" value="1"/>
</dbReference>
<feature type="compositionally biased region" description="Basic and acidic residues" evidence="4">
    <location>
        <begin position="378"/>
        <end position="412"/>
    </location>
</feature>